<dbReference type="OrthoDB" id="302966at2759"/>
<dbReference type="AlphaFoldDB" id="A0A2G5BED0"/>
<evidence type="ECO:0000256" key="2">
    <source>
        <dbReference type="ARBA" id="ARBA00022490"/>
    </source>
</evidence>
<dbReference type="PANTHER" id="PTHR12983">
    <property type="entry name" value="RING FINGER 10 FAMILY MEMBER"/>
    <property type="match status" value="1"/>
</dbReference>
<accession>A0A2G5BED0</accession>
<organism evidence="8 9">
    <name type="scientific">Coemansia reversa (strain ATCC 12441 / NRRL 1564)</name>
    <dbReference type="NCBI Taxonomy" id="763665"/>
    <lineage>
        <taxon>Eukaryota</taxon>
        <taxon>Fungi</taxon>
        <taxon>Fungi incertae sedis</taxon>
        <taxon>Zoopagomycota</taxon>
        <taxon>Kickxellomycotina</taxon>
        <taxon>Kickxellomycetes</taxon>
        <taxon>Kickxellales</taxon>
        <taxon>Kickxellaceae</taxon>
        <taxon>Coemansia</taxon>
    </lineage>
</organism>
<keyword evidence="9" id="KW-1185">Reference proteome</keyword>
<dbReference type="GO" id="GO:0045944">
    <property type="term" value="P:positive regulation of transcription by RNA polymerase II"/>
    <property type="evidence" value="ECO:0007669"/>
    <property type="project" value="TreeGrafter"/>
</dbReference>
<dbReference type="EMBL" id="KZ303496">
    <property type="protein sequence ID" value="PIA17067.1"/>
    <property type="molecule type" value="Genomic_DNA"/>
</dbReference>
<keyword evidence="4 6" id="KW-0863">Zinc-finger</keyword>
<dbReference type="InterPro" id="IPR001841">
    <property type="entry name" value="Znf_RING"/>
</dbReference>
<comment type="subcellular location">
    <subcellularLocation>
        <location evidence="1">Cytoplasm</location>
    </subcellularLocation>
</comment>
<evidence type="ECO:0000313" key="9">
    <source>
        <dbReference type="Proteomes" id="UP000242474"/>
    </source>
</evidence>
<keyword evidence="3" id="KW-0479">Metal-binding</keyword>
<dbReference type="InterPro" id="IPR018957">
    <property type="entry name" value="Znf_C3HC4_RING-type"/>
</dbReference>
<dbReference type="PANTHER" id="PTHR12983:SF9">
    <property type="entry name" value="E3 UBIQUITIN-PROTEIN LIGASE RNF10"/>
    <property type="match status" value="1"/>
</dbReference>
<sequence>MVTCPICLTPPVAARVTKCGHVFCFSCILRHLSYDATNGLKKTTKKCPICWCAISNDSLLPVQFWAAQYETRPGSHITMRLMKRLRGTTFCLPRASTSHLYNADIISRVRKAINSSASDSGPRFDGNNLPWTFSDGALTFARFMLASRGFCMSEYQRELGELQ</sequence>
<feature type="non-terminal residue" evidence="8">
    <location>
        <position position="163"/>
    </location>
</feature>
<name>A0A2G5BED0_COERN</name>
<protein>
    <recommendedName>
        <fullName evidence="7">RING-type domain-containing protein</fullName>
    </recommendedName>
</protein>
<dbReference type="Gene3D" id="3.30.40.10">
    <property type="entry name" value="Zinc/RING finger domain, C3HC4 (zinc finger)"/>
    <property type="match status" value="1"/>
</dbReference>
<dbReference type="InterPro" id="IPR039739">
    <property type="entry name" value="MAG2/RNF10"/>
</dbReference>
<dbReference type="SUPFAM" id="SSF57850">
    <property type="entry name" value="RING/U-box"/>
    <property type="match status" value="1"/>
</dbReference>
<evidence type="ECO:0000256" key="3">
    <source>
        <dbReference type="ARBA" id="ARBA00022723"/>
    </source>
</evidence>
<feature type="domain" description="RING-type" evidence="7">
    <location>
        <begin position="4"/>
        <end position="50"/>
    </location>
</feature>
<keyword evidence="2" id="KW-0963">Cytoplasm</keyword>
<dbReference type="GO" id="GO:0000976">
    <property type="term" value="F:transcription cis-regulatory region binding"/>
    <property type="evidence" value="ECO:0007669"/>
    <property type="project" value="TreeGrafter"/>
</dbReference>
<reference evidence="8 9" key="1">
    <citation type="journal article" date="2015" name="Genome Biol. Evol.">
        <title>Phylogenomic analyses indicate that early fungi evolved digesting cell walls of algal ancestors of land plants.</title>
        <authorList>
            <person name="Chang Y."/>
            <person name="Wang S."/>
            <person name="Sekimoto S."/>
            <person name="Aerts A.L."/>
            <person name="Choi C."/>
            <person name="Clum A."/>
            <person name="LaButti K.M."/>
            <person name="Lindquist E.A."/>
            <person name="Yee Ngan C."/>
            <person name="Ohm R.A."/>
            <person name="Salamov A.A."/>
            <person name="Grigoriev I.V."/>
            <person name="Spatafora J.W."/>
            <person name="Berbee M.L."/>
        </authorList>
    </citation>
    <scope>NUCLEOTIDE SEQUENCE [LARGE SCALE GENOMIC DNA]</scope>
    <source>
        <strain evidence="8 9">NRRL 1564</strain>
    </source>
</reference>
<gene>
    <name evidence="8" type="ORF">COEREDRAFT_41702</name>
</gene>
<dbReference type="Proteomes" id="UP000242474">
    <property type="component" value="Unassembled WGS sequence"/>
</dbReference>
<dbReference type="PROSITE" id="PS50089">
    <property type="entry name" value="ZF_RING_2"/>
    <property type="match status" value="1"/>
</dbReference>
<evidence type="ECO:0000256" key="5">
    <source>
        <dbReference type="ARBA" id="ARBA00022833"/>
    </source>
</evidence>
<dbReference type="InterPro" id="IPR013083">
    <property type="entry name" value="Znf_RING/FYVE/PHD"/>
</dbReference>
<proteinExistence type="predicted"/>
<evidence type="ECO:0000256" key="4">
    <source>
        <dbReference type="ARBA" id="ARBA00022771"/>
    </source>
</evidence>
<evidence type="ECO:0000259" key="7">
    <source>
        <dbReference type="PROSITE" id="PS50089"/>
    </source>
</evidence>
<dbReference type="GO" id="GO:0005737">
    <property type="term" value="C:cytoplasm"/>
    <property type="evidence" value="ECO:0007669"/>
    <property type="project" value="UniProtKB-SubCell"/>
</dbReference>
<evidence type="ECO:0000256" key="1">
    <source>
        <dbReference type="ARBA" id="ARBA00004496"/>
    </source>
</evidence>
<dbReference type="GO" id="GO:0008270">
    <property type="term" value="F:zinc ion binding"/>
    <property type="evidence" value="ECO:0007669"/>
    <property type="project" value="UniProtKB-KW"/>
</dbReference>
<dbReference type="SMART" id="SM00184">
    <property type="entry name" value="RING"/>
    <property type="match status" value="1"/>
</dbReference>
<keyword evidence="5" id="KW-0862">Zinc</keyword>
<dbReference type="PROSITE" id="PS00518">
    <property type="entry name" value="ZF_RING_1"/>
    <property type="match status" value="1"/>
</dbReference>
<evidence type="ECO:0000256" key="6">
    <source>
        <dbReference type="PROSITE-ProRule" id="PRU00175"/>
    </source>
</evidence>
<dbReference type="InterPro" id="IPR017907">
    <property type="entry name" value="Znf_RING_CS"/>
</dbReference>
<dbReference type="STRING" id="763665.A0A2G5BED0"/>
<evidence type="ECO:0000313" key="8">
    <source>
        <dbReference type="EMBL" id="PIA17067.1"/>
    </source>
</evidence>
<dbReference type="Pfam" id="PF00097">
    <property type="entry name" value="zf-C3HC4"/>
    <property type="match status" value="1"/>
</dbReference>